<evidence type="ECO:0000313" key="12">
    <source>
        <dbReference type="EMBL" id="KAK2822332.1"/>
    </source>
</evidence>
<feature type="domain" description="Methyltransferase type 11" evidence="11">
    <location>
        <begin position="148"/>
        <end position="255"/>
    </location>
</feature>
<dbReference type="AlphaFoldDB" id="A0AA88JCS3"/>
<dbReference type="PANTHER" id="PTHR12176:SF80">
    <property type="entry name" value="EEF1A LYSINE METHYLTRANSFERASE 4"/>
    <property type="match status" value="1"/>
</dbReference>
<keyword evidence="4" id="KW-0808">Transferase</keyword>
<evidence type="ECO:0000313" key="13">
    <source>
        <dbReference type="Proteomes" id="UP001187415"/>
    </source>
</evidence>
<keyword evidence="2" id="KW-0597">Phosphoprotein</keyword>
<comment type="catalytic activity">
    <reaction evidence="8">
        <text>N(6),N(6)-dimethyl-L-lysyl-[protein] + S-adenosyl-L-methionine = N(6),N(6),N(6)-trimethyl-L-lysyl-[protein] + S-adenosyl-L-homocysteine + H(+)</text>
        <dbReference type="Rhea" id="RHEA:54200"/>
        <dbReference type="Rhea" id="RHEA-COMP:13826"/>
        <dbReference type="Rhea" id="RHEA-COMP:13827"/>
        <dbReference type="ChEBI" id="CHEBI:15378"/>
        <dbReference type="ChEBI" id="CHEBI:57856"/>
        <dbReference type="ChEBI" id="CHEBI:59789"/>
        <dbReference type="ChEBI" id="CHEBI:61961"/>
        <dbReference type="ChEBI" id="CHEBI:61976"/>
    </reaction>
</comment>
<organism evidence="12 13">
    <name type="scientific">Channa striata</name>
    <name type="common">Snakehead murrel</name>
    <name type="synonym">Ophicephalus striatus</name>
    <dbReference type="NCBI Taxonomy" id="64152"/>
    <lineage>
        <taxon>Eukaryota</taxon>
        <taxon>Metazoa</taxon>
        <taxon>Chordata</taxon>
        <taxon>Craniata</taxon>
        <taxon>Vertebrata</taxon>
        <taxon>Euteleostomi</taxon>
        <taxon>Actinopterygii</taxon>
        <taxon>Neopterygii</taxon>
        <taxon>Teleostei</taxon>
        <taxon>Neoteleostei</taxon>
        <taxon>Acanthomorphata</taxon>
        <taxon>Anabantaria</taxon>
        <taxon>Anabantiformes</taxon>
        <taxon>Channoidei</taxon>
        <taxon>Channidae</taxon>
        <taxon>Channa</taxon>
    </lineage>
</organism>
<dbReference type="InterPro" id="IPR051419">
    <property type="entry name" value="Lys/N-term_MeTrsfase_sf"/>
</dbReference>
<name>A0AA88JCS3_CHASR</name>
<evidence type="ECO:0000256" key="5">
    <source>
        <dbReference type="ARBA" id="ARBA00022691"/>
    </source>
</evidence>
<reference evidence="12" key="1">
    <citation type="submission" date="2023-07" db="EMBL/GenBank/DDBJ databases">
        <title>Chromosome-level Genome Assembly of Striped Snakehead (Channa striata).</title>
        <authorList>
            <person name="Liu H."/>
        </authorList>
    </citation>
    <scope>NUCLEOTIDE SEQUENCE</scope>
    <source>
        <strain evidence="12">Gz</strain>
        <tissue evidence="12">Muscle</tissue>
    </source>
</reference>
<evidence type="ECO:0000256" key="2">
    <source>
        <dbReference type="ARBA" id="ARBA00022553"/>
    </source>
</evidence>
<evidence type="ECO:0000256" key="3">
    <source>
        <dbReference type="ARBA" id="ARBA00022603"/>
    </source>
</evidence>
<evidence type="ECO:0000256" key="7">
    <source>
        <dbReference type="ARBA" id="ARBA00048985"/>
    </source>
</evidence>
<evidence type="ECO:0000259" key="11">
    <source>
        <dbReference type="Pfam" id="PF08241"/>
    </source>
</evidence>
<dbReference type="Gene3D" id="3.40.50.150">
    <property type="entry name" value="Vaccinia Virus protein VP39"/>
    <property type="match status" value="1"/>
</dbReference>
<dbReference type="EMBL" id="JAUPFM010000018">
    <property type="protein sequence ID" value="KAK2822332.1"/>
    <property type="molecule type" value="Genomic_DNA"/>
</dbReference>
<gene>
    <name evidence="12" type="ORF">Q5P01_022397</name>
</gene>
<sequence>MSPCQQQRCAGLSGTVNEYSSHVVCGRASTMQRNLWQIILRISDRILAKIRLRQDFGDLLSEAAGCKTTTRGASTRTNRLFDWFQRHWFQRGPGNMNYLPDDNSKYKDVDYWDERYKTEECYDWLGSFSKFRHLLENHVKKDESILILGCGNSSLSSDMYRAGYLSITNIDYSTVCIDTMRARYSDCPGMTWHQMDVRRLCFPDASFDVILEKATLDAIMVEEKTPWEVSPQTTCFIHQALTEISRCLKPGGRFVSVTFAQPFFRKRLYARTEYNWSITHHSYGDGFEYFVYIMTKGEELSPEDAALERKLLEDNKSPPTRIATTHNEDKEDFLYNIDL</sequence>
<dbReference type="Proteomes" id="UP001187415">
    <property type="component" value="Unassembled WGS sequence"/>
</dbReference>
<dbReference type="InterPro" id="IPR013216">
    <property type="entry name" value="Methyltransf_11"/>
</dbReference>
<comment type="catalytic activity">
    <reaction evidence="6">
        <text>N(6)-methyl-L-lysyl-[protein] + S-adenosyl-L-methionine = N(6),N(6)-dimethyl-L-lysyl-[protein] + S-adenosyl-L-homocysteine + H(+)</text>
        <dbReference type="Rhea" id="RHEA:54196"/>
        <dbReference type="Rhea" id="RHEA-COMP:13053"/>
        <dbReference type="Rhea" id="RHEA-COMP:13827"/>
        <dbReference type="ChEBI" id="CHEBI:15378"/>
        <dbReference type="ChEBI" id="CHEBI:57856"/>
        <dbReference type="ChEBI" id="CHEBI:59789"/>
        <dbReference type="ChEBI" id="CHEBI:61929"/>
        <dbReference type="ChEBI" id="CHEBI:61976"/>
    </reaction>
</comment>
<evidence type="ECO:0000256" key="4">
    <source>
        <dbReference type="ARBA" id="ARBA00022679"/>
    </source>
</evidence>
<dbReference type="Pfam" id="PF08241">
    <property type="entry name" value="Methyltransf_11"/>
    <property type="match status" value="1"/>
</dbReference>
<dbReference type="InterPro" id="IPR029063">
    <property type="entry name" value="SAM-dependent_MTases_sf"/>
</dbReference>
<comment type="caution">
    <text evidence="12">The sequence shown here is derived from an EMBL/GenBank/DDBJ whole genome shotgun (WGS) entry which is preliminary data.</text>
</comment>
<evidence type="ECO:0000256" key="8">
    <source>
        <dbReference type="ARBA" id="ARBA00052410"/>
    </source>
</evidence>
<keyword evidence="3" id="KW-0489">Methyltransferase</keyword>
<accession>A0AA88JCS3</accession>
<comment type="catalytic activity">
    <reaction evidence="7">
        <text>L-lysyl-[protein] + S-adenosyl-L-methionine = N(6)-methyl-L-lysyl-[protein] + S-adenosyl-L-homocysteine + H(+)</text>
        <dbReference type="Rhea" id="RHEA:51736"/>
        <dbReference type="Rhea" id="RHEA-COMP:9752"/>
        <dbReference type="Rhea" id="RHEA-COMP:13053"/>
        <dbReference type="ChEBI" id="CHEBI:15378"/>
        <dbReference type="ChEBI" id="CHEBI:29969"/>
        <dbReference type="ChEBI" id="CHEBI:57856"/>
        <dbReference type="ChEBI" id="CHEBI:59789"/>
        <dbReference type="ChEBI" id="CHEBI:61929"/>
    </reaction>
</comment>
<evidence type="ECO:0000256" key="6">
    <source>
        <dbReference type="ARBA" id="ARBA00048653"/>
    </source>
</evidence>
<dbReference type="FunFam" id="3.40.50.150:FF:000111">
    <property type="entry name" value="EEF1A lysine methyltransferase 4"/>
    <property type="match status" value="1"/>
</dbReference>
<evidence type="ECO:0000256" key="9">
    <source>
        <dbReference type="ARBA" id="ARBA00059299"/>
    </source>
</evidence>
<comment type="function">
    <text evidence="9">Protein-lysine methyltransferase that efficiently catalyzes three successive methylations on 'Lys-36' in eukaryotic translation elongation factor 1 alpha (EEF1A1 or EEF1A2).</text>
</comment>
<dbReference type="PANTHER" id="PTHR12176">
    <property type="entry name" value="SAM-DEPENDENT METHYLTRANSFERASE SUPERFAMILY PROTEIN"/>
    <property type="match status" value="1"/>
</dbReference>
<proteinExistence type="inferred from homology"/>
<keyword evidence="13" id="KW-1185">Reference proteome</keyword>
<dbReference type="GO" id="GO:0008757">
    <property type="term" value="F:S-adenosylmethionine-dependent methyltransferase activity"/>
    <property type="evidence" value="ECO:0007669"/>
    <property type="project" value="InterPro"/>
</dbReference>
<dbReference type="CDD" id="cd02440">
    <property type="entry name" value="AdoMet_MTases"/>
    <property type="match status" value="1"/>
</dbReference>
<evidence type="ECO:0000256" key="10">
    <source>
        <dbReference type="ARBA" id="ARBA00067848"/>
    </source>
</evidence>
<dbReference type="GO" id="GO:0032259">
    <property type="term" value="P:methylation"/>
    <property type="evidence" value="ECO:0007669"/>
    <property type="project" value="UniProtKB-KW"/>
</dbReference>
<protein>
    <recommendedName>
        <fullName evidence="10">EEF1A lysine methyltransferase 4</fullName>
    </recommendedName>
</protein>
<dbReference type="SUPFAM" id="SSF53335">
    <property type="entry name" value="S-adenosyl-L-methionine-dependent methyltransferases"/>
    <property type="match status" value="1"/>
</dbReference>
<comment type="similarity">
    <text evidence="1">Belongs to the methyltransferase superfamily.</text>
</comment>
<evidence type="ECO:0000256" key="1">
    <source>
        <dbReference type="ARBA" id="ARBA00008361"/>
    </source>
</evidence>
<keyword evidence="5" id="KW-0949">S-adenosyl-L-methionine</keyword>